<sequence>MYIKEMKMNPQYVIICSVIILFIFFITVFSSKSFTPYDEKNVFSHMYPYEGFEQFHRKTEYTLNSTGKDDTLKSFLIGGDSTDCKKVYGLDGLFCSPNSKSEKIDIFSDVKSDPTCFGNSSGLSNSKGALCLDATQLNLLKTRGGNQSGLPSQIGN</sequence>
<keyword evidence="1" id="KW-0472">Membrane</keyword>
<dbReference type="EMBL" id="MN739578">
    <property type="protein sequence ID" value="QHT14026.1"/>
    <property type="molecule type" value="Genomic_DNA"/>
</dbReference>
<keyword evidence="1" id="KW-0812">Transmembrane</keyword>
<feature type="transmembrane region" description="Helical" evidence="1">
    <location>
        <begin position="12"/>
        <end position="31"/>
    </location>
</feature>
<evidence type="ECO:0000256" key="1">
    <source>
        <dbReference type="SAM" id="Phobius"/>
    </source>
</evidence>
<reference evidence="2" key="1">
    <citation type="journal article" date="2020" name="Nature">
        <title>Giant virus diversity and host interactions through global metagenomics.</title>
        <authorList>
            <person name="Schulz F."/>
            <person name="Roux S."/>
            <person name="Paez-Espino D."/>
            <person name="Jungbluth S."/>
            <person name="Walsh D.A."/>
            <person name="Denef V.J."/>
            <person name="McMahon K.D."/>
            <person name="Konstantinidis K.T."/>
            <person name="Eloe-Fadrosh E.A."/>
            <person name="Kyrpides N.C."/>
            <person name="Woyke T."/>
        </authorList>
    </citation>
    <scope>NUCLEOTIDE SEQUENCE</scope>
    <source>
        <strain evidence="2">GVMAG-M-3300023174-134</strain>
    </source>
</reference>
<keyword evidence="1" id="KW-1133">Transmembrane helix</keyword>
<evidence type="ECO:0000313" key="2">
    <source>
        <dbReference type="EMBL" id="QHT14026.1"/>
    </source>
</evidence>
<dbReference type="AlphaFoldDB" id="A0A6C0DAK6"/>
<proteinExistence type="predicted"/>
<protein>
    <submittedName>
        <fullName evidence="2">Uncharacterized protein</fullName>
    </submittedName>
</protein>
<organism evidence="2">
    <name type="scientific">viral metagenome</name>
    <dbReference type="NCBI Taxonomy" id="1070528"/>
    <lineage>
        <taxon>unclassified sequences</taxon>
        <taxon>metagenomes</taxon>
        <taxon>organismal metagenomes</taxon>
    </lineage>
</organism>
<name>A0A6C0DAK6_9ZZZZ</name>
<accession>A0A6C0DAK6</accession>